<dbReference type="InterPro" id="IPR003583">
    <property type="entry name" value="Hlx-hairpin-Hlx_DNA-bd_motif"/>
</dbReference>
<dbReference type="RefSeq" id="WP_185545482.1">
    <property type="nucleotide sequence ID" value="NZ_JAARVD010000008.1"/>
</dbReference>
<dbReference type="GO" id="GO:0015627">
    <property type="term" value="C:type II protein secretion system complex"/>
    <property type="evidence" value="ECO:0007669"/>
    <property type="project" value="TreeGrafter"/>
</dbReference>
<name>A0A842B1X6_9LIST</name>
<evidence type="ECO:0000313" key="2">
    <source>
        <dbReference type="EMBL" id="MBC1797926.1"/>
    </source>
</evidence>
<proteinExistence type="predicted"/>
<feature type="domain" description="Helix-hairpin-helix DNA-binding motif class 1" evidence="1">
    <location>
        <begin position="76"/>
        <end position="95"/>
    </location>
</feature>
<dbReference type="SUPFAM" id="SSF47781">
    <property type="entry name" value="RuvA domain 2-like"/>
    <property type="match status" value="1"/>
</dbReference>
<protein>
    <submittedName>
        <fullName evidence="2">Helix-hairpin-helix domain-containing protein</fullName>
    </submittedName>
</protein>
<feature type="domain" description="Helix-hairpin-helix DNA-binding motif class 1" evidence="1">
    <location>
        <begin position="50"/>
        <end position="69"/>
    </location>
</feature>
<reference evidence="2 3" key="1">
    <citation type="submission" date="2020-03" db="EMBL/GenBank/DDBJ databases">
        <title>Soil Listeria distribution.</title>
        <authorList>
            <person name="Liao J."/>
            <person name="Wiedmann M."/>
        </authorList>
    </citation>
    <scope>NUCLEOTIDE SEQUENCE [LARGE SCALE GENOMIC DNA]</scope>
    <source>
        <strain evidence="2 3">FSL L7-0990</strain>
    </source>
</reference>
<sequence>MKQWKWFYGLLLASLLFVSLPNLVEDYSGKAYASETVVQESINLNTASLAQLKLLDGVGDVLAQRIIENRPYEKLDDLLKVKGIGDKTLIKIKEQGLAVVEEQKLVVNPFDDDDQILSGTAMPNTDIKVYINNVLSRSLNTDSKGAFAYEIGYVDSNYNKIRVEEWRGSTLIDKAEFDVKSSGTVSYYCDGLKSSHIYTVDQASLLDSADSFRAKLNPRYIGLIKEAKLNIKTNTVSYEKSYITTPDSNGNITFAIQPLYYSTLAGKTVQFMCEPIDARRIGSSIQSLSRGAYGAEKPKADNLKVIYQNNQLIFSGGVSPGVTVSMGIGLRIGVESSELIPLTADFPQYKPITLTKAYKKDNFTEYLGKYNLPIYAFLDRKLTRESVYDVQVQNQDINQPPASIIVEHQADNGFIMSGNLTVRGIPNSEVKFSLASTDYNVRDYGWLGAGLQREYTVKLDKYGVSDYYNVPEDLDYYLQMYNAVGITNIVDGQDGKENRLKLSRKYFIDDFYEDMPIEKFIVYAENKERLIP</sequence>
<dbReference type="SMART" id="SM00278">
    <property type="entry name" value="HhH1"/>
    <property type="match status" value="2"/>
</dbReference>
<dbReference type="PANTHER" id="PTHR21180:SF32">
    <property type="entry name" value="ENDONUCLEASE_EXONUCLEASE_PHOSPHATASE FAMILY DOMAIN-CONTAINING PROTEIN 1"/>
    <property type="match status" value="1"/>
</dbReference>
<accession>A0A842B1X6</accession>
<evidence type="ECO:0000313" key="3">
    <source>
        <dbReference type="Proteomes" id="UP000548082"/>
    </source>
</evidence>
<comment type="caution">
    <text evidence="2">The sequence shown here is derived from an EMBL/GenBank/DDBJ whole genome shotgun (WGS) entry which is preliminary data.</text>
</comment>
<dbReference type="GO" id="GO:0015628">
    <property type="term" value="P:protein secretion by the type II secretion system"/>
    <property type="evidence" value="ECO:0007669"/>
    <property type="project" value="TreeGrafter"/>
</dbReference>
<dbReference type="Proteomes" id="UP000548082">
    <property type="component" value="Unassembled WGS sequence"/>
</dbReference>
<dbReference type="Gene3D" id="1.10.150.320">
    <property type="entry name" value="Photosystem II 12 kDa extrinsic protein"/>
    <property type="match status" value="1"/>
</dbReference>
<evidence type="ECO:0000259" key="1">
    <source>
        <dbReference type="SMART" id="SM00278"/>
    </source>
</evidence>
<gene>
    <name evidence="2" type="ORF">HCA55_14420</name>
</gene>
<organism evidence="2 3">
    <name type="scientific">Listeria booriae</name>
    <dbReference type="NCBI Taxonomy" id="1552123"/>
    <lineage>
        <taxon>Bacteria</taxon>
        <taxon>Bacillati</taxon>
        <taxon>Bacillota</taxon>
        <taxon>Bacilli</taxon>
        <taxon>Bacillales</taxon>
        <taxon>Listeriaceae</taxon>
        <taxon>Listeria</taxon>
    </lineage>
</organism>
<dbReference type="GO" id="GO:0006281">
    <property type="term" value="P:DNA repair"/>
    <property type="evidence" value="ECO:0007669"/>
    <property type="project" value="InterPro"/>
</dbReference>
<dbReference type="GO" id="GO:0003677">
    <property type="term" value="F:DNA binding"/>
    <property type="evidence" value="ECO:0007669"/>
    <property type="project" value="InterPro"/>
</dbReference>
<dbReference type="Pfam" id="PF12836">
    <property type="entry name" value="HHH_3"/>
    <property type="match status" value="1"/>
</dbReference>
<dbReference type="InterPro" id="IPR051675">
    <property type="entry name" value="Endo/Exo/Phosphatase_dom_1"/>
</dbReference>
<dbReference type="PANTHER" id="PTHR21180">
    <property type="entry name" value="ENDONUCLEASE/EXONUCLEASE/PHOSPHATASE FAMILY DOMAIN-CONTAINING PROTEIN 1"/>
    <property type="match status" value="1"/>
</dbReference>
<dbReference type="AlphaFoldDB" id="A0A842B1X6"/>
<dbReference type="EMBL" id="JAARVD010000008">
    <property type="protein sequence ID" value="MBC1797926.1"/>
    <property type="molecule type" value="Genomic_DNA"/>
</dbReference>
<dbReference type="InterPro" id="IPR010994">
    <property type="entry name" value="RuvA_2-like"/>
</dbReference>